<sequence length="68" mass="7806">MCRHLKRVLEHTDTNRMTTQNIGIVFGTTLMRPERDIGNMAVNMVYQNQAVELILSEFDHIFGTRGPS</sequence>
<dbReference type="AlphaFoldDB" id="A0AAD3N359"/>
<dbReference type="InterPro" id="IPR000198">
    <property type="entry name" value="RhoGAP_dom"/>
</dbReference>
<name>A0AAD3N359_LATJO</name>
<dbReference type="InterPro" id="IPR050729">
    <property type="entry name" value="Rho-GAP"/>
</dbReference>
<proteinExistence type="predicted"/>
<dbReference type="PANTHER" id="PTHR23176:SF103">
    <property type="entry name" value="RHO GTPASE-ACTIVATING PROTEIN 9"/>
    <property type="match status" value="1"/>
</dbReference>
<dbReference type="InterPro" id="IPR008936">
    <property type="entry name" value="Rho_GTPase_activation_prot"/>
</dbReference>
<evidence type="ECO:0000256" key="1">
    <source>
        <dbReference type="ARBA" id="ARBA00022468"/>
    </source>
</evidence>
<keyword evidence="4" id="KW-1185">Reference proteome</keyword>
<dbReference type="GO" id="GO:0005737">
    <property type="term" value="C:cytoplasm"/>
    <property type="evidence" value="ECO:0007669"/>
    <property type="project" value="TreeGrafter"/>
</dbReference>
<protein>
    <submittedName>
        <fullName evidence="3">Rho GTPase-activating protein 9 isoform X1</fullName>
    </submittedName>
</protein>
<dbReference type="Pfam" id="PF00620">
    <property type="entry name" value="RhoGAP"/>
    <property type="match status" value="1"/>
</dbReference>
<dbReference type="SUPFAM" id="SSF48350">
    <property type="entry name" value="GTPase activation domain, GAP"/>
    <property type="match status" value="1"/>
</dbReference>
<accession>A0AAD3N359</accession>
<gene>
    <name evidence="3" type="ORF">AKAME5_001569300</name>
</gene>
<comment type="caution">
    <text evidence="3">The sequence shown here is derived from an EMBL/GenBank/DDBJ whole genome shotgun (WGS) entry which is preliminary data.</text>
</comment>
<dbReference type="Gene3D" id="1.10.555.10">
    <property type="entry name" value="Rho GTPase activation protein"/>
    <property type="match status" value="1"/>
</dbReference>
<dbReference type="EMBL" id="BRZM01000067">
    <property type="protein sequence ID" value="GLD64131.1"/>
    <property type="molecule type" value="Genomic_DNA"/>
</dbReference>
<dbReference type="GO" id="GO:0005096">
    <property type="term" value="F:GTPase activator activity"/>
    <property type="evidence" value="ECO:0007669"/>
    <property type="project" value="UniProtKB-KW"/>
</dbReference>
<reference evidence="3" key="1">
    <citation type="submission" date="2022-08" db="EMBL/GenBank/DDBJ databases">
        <title>Genome sequencing of akame (Lates japonicus).</title>
        <authorList>
            <person name="Hashiguchi Y."/>
            <person name="Takahashi H."/>
        </authorList>
    </citation>
    <scope>NUCLEOTIDE SEQUENCE</scope>
    <source>
        <strain evidence="3">Kochi</strain>
    </source>
</reference>
<evidence type="ECO:0000259" key="2">
    <source>
        <dbReference type="PROSITE" id="PS50238"/>
    </source>
</evidence>
<feature type="domain" description="Rho-GAP" evidence="2">
    <location>
        <begin position="1"/>
        <end position="62"/>
    </location>
</feature>
<dbReference type="PANTHER" id="PTHR23176">
    <property type="entry name" value="RHO/RAC/CDC GTPASE-ACTIVATING PROTEIN"/>
    <property type="match status" value="1"/>
</dbReference>
<dbReference type="GO" id="GO:0007165">
    <property type="term" value="P:signal transduction"/>
    <property type="evidence" value="ECO:0007669"/>
    <property type="project" value="InterPro"/>
</dbReference>
<dbReference type="PROSITE" id="PS50238">
    <property type="entry name" value="RHOGAP"/>
    <property type="match status" value="1"/>
</dbReference>
<organism evidence="3 4">
    <name type="scientific">Lates japonicus</name>
    <name type="common">Japanese lates</name>
    <dbReference type="NCBI Taxonomy" id="270547"/>
    <lineage>
        <taxon>Eukaryota</taxon>
        <taxon>Metazoa</taxon>
        <taxon>Chordata</taxon>
        <taxon>Craniata</taxon>
        <taxon>Vertebrata</taxon>
        <taxon>Euteleostomi</taxon>
        <taxon>Actinopterygii</taxon>
        <taxon>Neopterygii</taxon>
        <taxon>Teleostei</taxon>
        <taxon>Neoteleostei</taxon>
        <taxon>Acanthomorphata</taxon>
        <taxon>Carangaria</taxon>
        <taxon>Carangaria incertae sedis</taxon>
        <taxon>Centropomidae</taxon>
        <taxon>Lates</taxon>
    </lineage>
</organism>
<keyword evidence="1" id="KW-0343">GTPase activation</keyword>
<evidence type="ECO:0000313" key="3">
    <source>
        <dbReference type="EMBL" id="GLD64131.1"/>
    </source>
</evidence>
<evidence type="ECO:0000313" key="4">
    <source>
        <dbReference type="Proteomes" id="UP001279410"/>
    </source>
</evidence>
<dbReference type="Proteomes" id="UP001279410">
    <property type="component" value="Unassembled WGS sequence"/>
</dbReference>